<evidence type="ECO:0000313" key="1">
    <source>
        <dbReference type="EMBL" id="KAL0291314.1"/>
    </source>
</evidence>
<reference evidence="1" key="2">
    <citation type="journal article" date="2024" name="Plant">
        <title>Genomic evolution and insights into agronomic trait innovations of Sesamum species.</title>
        <authorList>
            <person name="Miao H."/>
            <person name="Wang L."/>
            <person name="Qu L."/>
            <person name="Liu H."/>
            <person name="Sun Y."/>
            <person name="Le M."/>
            <person name="Wang Q."/>
            <person name="Wei S."/>
            <person name="Zheng Y."/>
            <person name="Lin W."/>
            <person name="Duan Y."/>
            <person name="Cao H."/>
            <person name="Xiong S."/>
            <person name="Wang X."/>
            <person name="Wei L."/>
            <person name="Li C."/>
            <person name="Ma Q."/>
            <person name="Ju M."/>
            <person name="Zhao R."/>
            <person name="Li G."/>
            <person name="Mu C."/>
            <person name="Tian Q."/>
            <person name="Mei H."/>
            <person name="Zhang T."/>
            <person name="Gao T."/>
            <person name="Zhang H."/>
        </authorList>
    </citation>
    <scope>NUCLEOTIDE SEQUENCE</scope>
    <source>
        <strain evidence="1">G01</strain>
    </source>
</reference>
<dbReference type="EMBL" id="JACGWK010001314">
    <property type="protein sequence ID" value="KAL0291314.1"/>
    <property type="molecule type" value="Genomic_DNA"/>
</dbReference>
<sequence length="74" mass="7496">MQATEEVVAWATKGVVVRATTVERGCGKGGDAWRWRRGWGDRTGASAGAGADGGGCGCGGGGGGVSWNLDFFFN</sequence>
<comment type="caution">
    <text evidence="1">The sequence shown here is derived from an EMBL/GenBank/DDBJ whole genome shotgun (WGS) entry which is preliminary data.</text>
</comment>
<dbReference type="AlphaFoldDB" id="A0AAW2J9A6"/>
<accession>A0AAW2J9A6</accession>
<reference evidence="1" key="1">
    <citation type="submission" date="2020-06" db="EMBL/GenBank/DDBJ databases">
        <authorList>
            <person name="Li T."/>
            <person name="Hu X."/>
            <person name="Zhang T."/>
            <person name="Song X."/>
            <person name="Zhang H."/>
            <person name="Dai N."/>
            <person name="Sheng W."/>
            <person name="Hou X."/>
            <person name="Wei L."/>
        </authorList>
    </citation>
    <scope>NUCLEOTIDE SEQUENCE</scope>
    <source>
        <strain evidence="1">G01</strain>
        <tissue evidence="1">Leaf</tissue>
    </source>
</reference>
<proteinExistence type="predicted"/>
<gene>
    <name evidence="1" type="ORF">Sangu_2537400</name>
</gene>
<name>A0AAW2J9A6_9LAMI</name>
<organism evidence="1">
    <name type="scientific">Sesamum angustifolium</name>
    <dbReference type="NCBI Taxonomy" id="2727405"/>
    <lineage>
        <taxon>Eukaryota</taxon>
        <taxon>Viridiplantae</taxon>
        <taxon>Streptophyta</taxon>
        <taxon>Embryophyta</taxon>
        <taxon>Tracheophyta</taxon>
        <taxon>Spermatophyta</taxon>
        <taxon>Magnoliopsida</taxon>
        <taxon>eudicotyledons</taxon>
        <taxon>Gunneridae</taxon>
        <taxon>Pentapetalae</taxon>
        <taxon>asterids</taxon>
        <taxon>lamiids</taxon>
        <taxon>Lamiales</taxon>
        <taxon>Pedaliaceae</taxon>
        <taxon>Sesamum</taxon>
    </lineage>
</organism>
<protein>
    <submittedName>
        <fullName evidence="1">Uncharacterized protein</fullName>
    </submittedName>
</protein>